<feature type="domain" description="Carbohydrate kinase PfkB" evidence="3">
    <location>
        <begin position="56"/>
        <end position="347"/>
    </location>
</feature>
<dbReference type="SUPFAM" id="SSF46785">
    <property type="entry name" value="Winged helix' DNA-binding domain"/>
    <property type="match status" value="1"/>
</dbReference>
<dbReference type="SUPFAM" id="SSF53613">
    <property type="entry name" value="Ribokinase-like"/>
    <property type="match status" value="1"/>
</dbReference>
<dbReference type="InterPro" id="IPR029056">
    <property type="entry name" value="Ribokinase-like"/>
</dbReference>
<dbReference type="InterPro" id="IPR036390">
    <property type="entry name" value="WH_DNA-bd_sf"/>
</dbReference>
<evidence type="ECO:0000313" key="5">
    <source>
        <dbReference type="Proteomes" id="UP000199225"/>
    </source>
</evidence>
<keyword evidence="2 4" id="KW-0418">Kinase</keyword>
<dbReference type="Pfam" id="PF13412">
    <property type="entry name" value="HTH_24"/>
    <property type="match status" value="1"/>
</dbReference>
<evidence type="ECO:0000256" key="1">
    <source>
        <dbReference type="ARBA" id="ARBA00022679"/>
    </source>
</evidence>
<sequence length="357" mass="39398">MKDQRILELIRENPFISQQELSEKLGLSRSAVAGYISALTKRGEIVGRAYVLKEDAKITCIGGANIDRKTRTLGPVEYGTSNPASSRQASGGVARNVAENLGRLSCDVSLIALTGEDQDGRWLMQETKQRGVDVAQSVMIHGEKTGTYTSILDDYGELVLAVADMSVYEHFHADILESRWSHLASSEIIFADTNLPEDTLHYLIERAKKEERPLWVHTVSAPKTKRLPEDLSGVEVLFINREEAAGFTGREVGSLEGYREAADVLIQRGVSDIIIHLDHEGVYVKRRGGAEEHLVPSVQEWKDGTGVKEAFISGMLFGISHEESYGEALRLGMAASDETWQTEETVADLSAVKLNRN</sequence>
<keyword evidence="1" id="KW-0808">Transferase</keyword>
<dbReference type="CDD" id="cd01941">
    <property type="entry name" value="YeiC_kinase_like"/>
    <property type="match status" value="1"/>
</dbReference>
<dbReference type="InterPro" id="IPR011611">
    <property type="entry name" value="PfkB_dom"/>
</dbReference>
<dbReference type="RefSeq" id="WP_093192159.1">
    <property type="nucleotide sequence ID" value="NZ_FNEV01000002.1"/>
</dbReference>
<dbReference type="PANTHER" id="PTHR10584">
    <property type="entry name" value="SUGAR KINASE"/>
    <property type="match status" value="1"/>
</dbReference>
<dbReference type="Gene3D" id="3.40.1190.20">
    <property type="match status" value="1"/>
</dbReference>
<dbReference type="InterPro" id="IPR036388">
    <property type="entry name" value="WH-like_DNA-bd_sf"/>
</dbReference>
<gene>
    <name evidence="4" type="ORF">SAMN04490247_0710</name>
</gene>
<dbReference type="Proteomes" id="UP000199225">
    <property type="component" value="Unassembled WGS sequence"/>
</dbReference>
<evidence type="ECO:0000313" key="4">
    <source>
        <dbReference type="EMBL" id="SDJ09819.1"/>
    </source>
</evidence>
<name>A0A1G8QYL8_9BACI</name>
<dbReference type="OrthoDB" id="9806249at2"/>
<dbReference type="STRING" id="86666.SAMN04490247_0710"/>
<evidence type="ECO:0000256" key="2">
    <source>
        <dbReference type="ARBA" id="ARBA00022777"/>
    </source>
</evidence>
<organism evidence="4 5">
    <name type="scientific">Salimicrobium halophilum</name>
    <dbReference type="NCBI Taxonomy" id="86666"/>
    <lineage>
        <taxon>Bacteria</taxon>
        <taxon>Bacillati</taxon>
        <taxon>Bacillota</taxon>
        <taxon>Bacilli</taxon>
        <taxon>Bacillales</taxon>
        <taxon>Bacillaceae</taxon>
        <taxon>Salimicrobium</taxon>
    </lineage>
</organism>
<evidence type="ECO:0000259" key="3">
    <source>
        <dbReference type="Pfam" id="PF00294"/>
    </source>
</evidence>
<accession>A0A1G8QYL8</accession>
<dbReference type="PANTHER" id="PTHR10584:SF166">
    <property type="entry name" value="RIBOKINASE"/>
    <property type="match status" value="1"/>
</dbReference>
<dbReference type="InterPro" id="IPR002173">
    <property type="entry name" value="Carboh/pur_kinase_PfkB_CS"/>
</dbReference>
<protein>
    <submittedName>
        <fullName evidence="4">Pseudouridine kinase</fullName>
    </submittedName>
</protein>
<dbReference type="AlphaFoldDB" id="A0A1G8QYL8"/>
<proteinExistence type="predicted"/>
<keyword evidence="5" id="KW-1185">Reference proteome</keyword>
<dbReference type="EMBL" id="FNEV01000002">
    <property type="protein sequence ID" value="SDJ09819.1"/>
    <property type="molecule type" value="Genomic_DNA"/>
</dbReference>
<dbReference type="GO" id="GO:0016301">
    <property type="term" value="F:kinase activity"/>
    <property type="evidence" value="ECO:0007669"/>
    <property type="project" value="UniProtKB-KW"/>
</dbReference>
<reference evidence="5" key="1">
    <citation type="submission" date="2016-10" db="EMBL/GenBank/DDBJ databases">
        <authorList>
            <person name="Varghese N."/>
            <person name="Submissions S."/>
        </authorList>
    </citation>
    <scope>NUCLEOTIDE SEQUENCE [LARGE SCALE GENOMIC DNA]</scope>
    <source>
        <strain evidence="5">DSM 4771</strain>
    </source>
</reference>
<dbReference type="PROSITE" id="PS00583">
    <property type="entry name" value="PFKB_KINASES_1"/>
    <property type="match status" value="1"/>
</dbReference>
<dbReference type="Gene3D" id="1.10.10.10">
    <property type="entry name" value="Winged helix-like DNA-binding domain superfamily/Winged helix DNA-binding domain"/>
    <property type="match status" value="1"/>
</dbReference>
<dbReference type="Pfam" id="PF00294">
    <property type="entry name" value="PfkB"/>
    <property type="match status" value="1"/>
</dbReference>